<dbReference type="OrthoDB" id="1742118at2759"/>
<dbReference type="AlphaFoldDB" id="M1AD68"/>
<proteinExistence type="predicted"/>
<reference evidence="2" key="1">
    <citation type="journal article" date="2011" name="Nature">
        <title>Genome sequence and analysis of the tuber crop potato.</title>
        <authorList>
            <consortium name="The Potato Genome Sequencing Consortium"/>
        </authorList>
    </citation>
    <scope>NUCLEOTIDE SEQUENCE [LARGE SCALE GENOMIC DNA]</scope>
    <source>
        <strain evidence="2">cv. DM1-3 516 R44</strain>
    </source>
</reference>
<dbReference type="HOGENOM" id="CLU_2780783_0_0_1"/>
<dbReference type="ExpressionAtlas" id="M1AD68">
    <property type="expression patterns" value="baseline"/>
</dbReference>
<protein>
    <submittedName>
        <fullName evidence="1">Aldose 1-epimerase</fullName>
    </submittedName>
</protein>
<dbReference type="Gramene" id="PGSC0003DMT400020264">
    <property type="protein sequence ID" value="PGSC0003DMT400020264"/>
    <property type="gene ID" value="PGSC0003DMG400007836"/>
</dbReference>
<accession>M1AD68</accession>
<organism evidence="1 2">
    <name type="scientific">Solanum tuberosum</name>
    <name type="common">Potato</name>
    <dbReference type="NCBI Taxonomy" id="4113"/>
    <lineage>
        <taxon>Eukaryota</taxon>
        <taxon>Viridiplantae</taxon>
        <taxon>Streptophyta</taxon>
        <taxon>Embryophyta</taxon>
        <taxon>Tracheophyta</taxon>
        <taxon>Spermatophyta</taxon>
        <taxon>Magnoliopsida</taxon>
        <taxon>eudicotyledons</taxon>
        <taxon>Gunneridae</taxon>
        <taxon>Pentapetalae</taxon>
        <taxon>asterids</taxon>
        <taxon>lamiids</taxon>
        <taxon>Solanales</taxon>
        <taxon>Solanaceae</taxon>
        <taxon>Solanoideae</taxon>
        <taxon>Solaneae</taxon>
        <taxon>Solanum</taxon>
    </lineage>
</organism>
<name>M1AD68_SOLTU</name>
<evidence type="ECO:0000313" key="2">
    <source>
        <dbReference type="Proteomes" id="UP000011115"/>
    </source>
</evidence>
<reference evidence="1" key="2">
    <citation type="submission" date="2015-06" db="UniProtKB">
        <authorList>
            <consortium name="EnsemblPlants"/>
        </authorList>
    </citation>
    <scope>IDENTIFICATION</scope>
    <source>
        <strain evidence="1">DM1-3 516 R44</strain>
    </source>
</reference>
<sequence>MEVSLRSDVAVFGRMVVGSVLEAVVAETLLAAQRSVASLLIVLFEQFLCQISLILASRVVKAGKFTVLH</sequence>
<dbReference type="Proteomes" id="UP000011115">
    <property type="component" value="Unassembled WGS sequence"/>
</dbReference>
<dbReference type="EnsemblPlants" id="PGSC0003DMT400020264">
    <property type="protein sequence ID" value="PGSC0003DMT400020264"/>
    <property type="gene ID" value="PGSC0003DMG400007836"/>
</dbReference>
<gene>
    <name evidence="1" type="primary">LOC102599494</name>
</gene>
<evidence type="ECO:0000313" key="1">
    <source>
        <dbReference type="EnsemblPlants" id="PGSC0003DMT400020264"/>
    </source>
</evidence>
<keyword evidence="2" id="KW-1185">Reference proteome</keyword>